<reference evidence="1" key="1">
    <citation type="submission" date="2020-05" db="EMBL/GenBank/DDBJ databases">
        <title>Phylogenomic resolution of chytrid fungi.</title>
        <authorList>
            <person name="Stajich J.E."/>
            <person name="Amses K."/>
            <person name="Simmons R."/>
            <person name="Seto K."/>
            <person name="Myers J."/>
            <person name="Bonds A."/>
            <person name="Quandt C.A."/>
            <person name="Barry K."/>
            <person name="Liu P."/>
            <person name="Grigoriev I."/>
            <person name="Longcore J.E."/>
            <person name="James T.Y."/>
        </authorList>
    </citation>
    <scope>NUCLEOTIDE SEQUENCE</scope>
    <source>
        <strain evidence="1">JEL0318</strain>
    </source>
</reference>
<organism evidence="1 2">
    <name type="scientific">Rhizophlyctis rosea</name>
    <dbReference type="NCBI Taxonomy" id="64517"/>
    <lineage>
        <taxon>Eukaryota</taxon>
        <taxon>Fungi</taxon>
        <taxon>Fungi incertae sedis</taxon>
        <taxon>Chytridiomycota</taxon>
        <taxon>Chytridiomycota incertae sedis</taxon>
        <taxon>Chytridiomycetes</taxon>
        <taxon>Rhizophlyctidales</taxon>
        <taxon>Rhizophlyctidaceae</taxon>
        <taxon>Rhizophlyctis</taxon>
    </lineage>
</organism>
<dbReference type="Proteomes" id="UP001212841">
    <property type="component" value="Unassembled WGS sequence"/>
</dbReference>
<dbReference type="AlphaFoldDB" id="A0AAD5SJK0"/>
<sequence>MAEVAHPWLADAMPLALQAKEFEEYATMEDDLLVAERLQLEEALQASVTDSPFDTRTVVDEVLETSAAHEQAKEFTAQFDHVVSQKVMEEIRQEEQLWGFDRAFAQRLQQMGLEEGDEEHLDNVQASDVGIVGVDQHLIQRMQLEDALLDAQKAFASAAAAVKVDKGKARNPSYAPSGQIGGLVGVPDESSACGPSNAATKGLEW</sequence>
<name>A0AAD5SJK0_9FUNG</name>
<comment type="caution">
    <text evidence="1">The sequence shown here is derived from an EMBL/GenBank/DDBJ whole genome shotgun (WGS) entry which is preliminary data.</text>
</comment>
<dbReference type="EMBL" id="JADGJD010000382">
    <property type="protein sequence ID" value="KAJ3051549.1"/>
    <property type="molecule type" value="Genomic_DNA"/>
</dbReference>
<accession>A0AAD5SJK0</accession>
<gene>
    <name evidence="1" type="ORF">HK097_007429</name>
</gene>
<keyword evidence="2" id="KW-1185">Reference proteome</keyword>
<evidence type="ECO:0000313" key="2">
    <source>
        <dbReference type="Proteomes" id="UP001212841"/>
    </source>
</evidence>
<protein>
    <submittedName>
        <fullName evidence="1">Uncharacterized protein</fullName>
    </submittedName>
</protein>
<proteinExistence type="predicted"/>
<evidence type="ECO:0000313" key="1">
    <source>
        <dbReference type="EMBL" id="KAJ3051549.1"/>
    </source>
</evidence>